<dbReference type="Proteomes" id="UP000663211">
    <property type="component" value="Chromosome"/>
</dbReference>
<dbReference type="RefSeq" id="WP_137648999.1">
    <property type="nucleotide sequence ID" value="NZ_CP070296.1"/>
</dbReference>
<reference evidence="1 2" key="1">
    <citation type="submission" date="2021-03" db="EMBL/GenBank/DDBJ databases">
        <title>Comparative genomics of Chinese and international isolates of Escherichia albertii: population structure and evolution of virulence and antimicrobial resistance.</title>
        <authorList>
            <person name="Wang H."/>
            <person name="Xiong Y."/>
            <person name="Luo L."/>
        </authorList>
    </citation>
    <scope>NUCLEOTIDE SEQUENCE [LARGE SCALE GENOMIC DNA]</scope>
    <source>
        <strain evidence="1 2">Sample 165</strain>
    </source>
</reference>
<dbReference type="AlphaFoldDB" id="A0ABD7E6M6"/>
<sequence length="407" mass="46394">MFPLFRKPEVRLLKQTPAGVIFSVRSGKGFLRRCVIHEPHSYGLIHSLCWQDVPLIRFWSETGCPTCAEFVYSGFADDEQGAAQFLSALENWNRPWSGMADAFAALTPLFSCLADGYYLLEDRELYPTDGNGHFFWAATDHSSSNPATVAVWDPEYGYFSDTAPCFLLPGQPPSHFNPERATFYRDKPDARALAWYLTDSYLCVLLDGHHKATAAALEGRPLKTLVISTATRFNEEQQTLVFPGGECLHKTELLCHVPKLTEWKTLPPGSWESFGPDKHIHTYQNWPEELEQSVSRYPSLDQARRIVEAGNLSKANITRMINEGLASDELPEVILQALFYQDYNLFINFARFITHESAYARHRALAFRLMAQNRTPQVDAFFLDFAINDDGERPELTKIMDDYFRKP</sequence>
<evidence type="ECO:0000313" key="1">
    <source>
        <dbReference type="EMBL" id="QST72529.1"/>
    </source>
</evidence>
<dbReference type="EMBL" id="CP070296">
    <property type="protein sequence ID" value="QST72529.1"/>
    <property type="molecule type" value="Genomic_DNA"/>
</dbReference>
<evidence type="ECO:0000313" key="2">
    <source>
        <dbReference type="Proteomes" id="UP000663211"/>
    </source>
</evidence>
<name>A0ABD7E6M6_ESCAL</name>
<organism evidence="1 2">
    <name type="scientific">Escherichia albertii</name>
    <dbReference type="NCBI Taxonomy" id="208962"/>
    <lineage>
        <taxon>Bacteria</taxon>
        <taxon>Pseudomonadati</taxon>
        <taxon>Pseudomonadota</taxon>
        <taxon>Gammaproteobacteria</taxon>
        <taxon>Enterobacterales</taxon>
        <taxon>Enterobacteriaceae</taxon>
        <taxon>Escherichia</taxon>
    </lineage>
</organism>
<gene>
    <name evidence="1" type="ORF">JRC44_17030</name>
</gene>
<proteinExistence type="predicted"/>
<evidence type="ECO:0008006" key="3">
    <source>
        <dbReference type="Google" id="ProtNLM"/>
    </source>
</evidence>
<accession>A0ABD7E6M6</accession>
<protein>
    <recommendedName>
        <fullName evidence="3">Cytoplasmic protein</fullName>
    </recommendedName>
</protein>